<comment type="caution">
    <text evidence="6">The sequence shown here is derived from an EMBL/GenBank/DDBJ whole genome shotgun (WGS) entry which is preliminary data.</text>
</comment>
<dbReference type="SUPFAM" id="SSF56801">
    <property type="entry name" value="Acetyl-CoA synthetase-like"/>
    <property type="match status" value="1"/>
</dbReference>
<dbReference type="InterPro" id="IPR045851">
    <property type="entry name" value="AMP-bd_C_sf"/>
</dbReference>
<evidence type="ECO:0000256" key="1">
    <source>
        <dbReference type="ARBA" id="ARBA00006432"/>
    </source>
</evidence>
<dbReference type="InterPro" id="IPR020845">
    <property type="entry name" value="AMP-binding_CS"/>
</dbReference>
<evidence type="ECO:0000259" key="4">
    <source>
        <dbReference type="Pfam" id="PF00501"/>
    </source>
</evidence>
<keyword evidence="2" id="KW-0436">Ligase</keyword>
<sequence>MSGRSDFGRRTASVARAGGMFVRSGLWRPGPPLRVARQLGALRRWGTLLGGTVASAAARDPDRVALADDAGELTYAELDARTDRLAAALGRSGAAPRVAVLCRNHRGMVETLVACSKRGADLVMLNTGMSVEQLVSVVREQRAEIVIADPEFGAFLAAVPKTVRAVTAGEPGAELETMIATAPAAGVEPPEAPGRTIVLSSGTTGRPKGADRRSRPGLSPLTSILSRIPYAVHERMFIEAPLFHTWGYAMLQTAVSLRATIVLRRRFDPEATLRTIEAAGATALVAVPVMLQRIMDLPEPVRSGYDTSGMRIAAVSGSALPPTLATAFMDAFGDVLYNLYGSTEASWVTIATPADLRAHPDTAGTPPPGTEVAILDERGERVPPGTTGRIFAANELLFAGYTGGGTKEMRDGLMSLGDLGHLDGDGRLFVHGRDDDMIVSGGENVFPSAIEEVIALLPQVREVAVVGVPDEEFGQRAAAFVVPRDGAALDADAVRAHVRESLARFAVPRDVRFLAELPRNATGKILRRELAAAPADGRDEAAG</sequence>
<dbReference type="Gene3D" id="3.30.300.30">
    <property type="match status" value="1"/>
</dbReference>
<dbReference type="Gene3D" id="3.40.50.12780">
    <property type="entry name" value="N-terminal domain of ligase-like"/>
    <property type="match status" value="1"/>
</dbReference>
<dbReference type="Pfam" id="PF13193">
    <property type="entry name" value="AMP-binding_C"/>
    <property type="match status" value="1"/>
</dbReference>
<evidence type="ECO:0000256" key="2">
    <source>
        <dbReference type="ARBA" id="ARBA00022598"/>
    </source>
</evidence>
<evidence type="ECO:0000313" key="6">
    <source>
        <dbReference type="EMBL" id="MFD0684230.1"/>
    </source>
</evidence>
<comment type="similarity">
    <text evidence="1">Belongs to the ATP-dependent AMP-binding enzyme family.</text>
</comment>
<feature type="domain" description="AMP-dependent synthetase/ligase" evidence="4">
    <location>
        <begin position="55"/>
        <end position="401"/>
    </location>
</feature>
<protein>
    <submittedName>
        <fullName evidence="6">AMP-binding protein</fullName>
    </submittedName>
</protein>
<evidence type="ECO:0000313" key="7">
    <source>
        <dbReference type="Proteomes" id="UP001597063"/>
    </source>
</evidence>
<dbReference type="EMBL" id="JBHTGP010000003">
    <property type="protein sequence ID" value="MFD0684230.1"/>
    <property type="molecule type" value="Genomic_DNA"/>
</dbReference>
<dbReference type="RefSeq" id="WP_131759273.1">
    <property type="nucleotide sequence ID" value="NZ_CAACUY010000073.1"/>
</dbReference>
<evidence type="ECO:0000256" key="3">
    <source>
        <dbReference type="SAM" id="MobiDB-lite"/>
    </source>
</evidence>
<evidence type="ECO:0000259" key="5">
    <source>
        <dbReference type="Pfam" id="PF13193"/>
    </source>
</evidence>
<name>A0ABW2XF18_9ACTN</name>
<dbReference type="InterPro" id="IPR042099">
    <property type="entry name" value="ANL_N_sf"/>
</dbReference>
<feature type="region of interest" description="Disordered" evidence="3">
    <location>
        <begin position="185"/>
        <end position="218"/>
    </location>
</feature>
<dbReference type="PANTHER" id="PTHR43201">
    <property type="entry name" value="ACYL-COA SYNTHETASE"/>
    <property type="match status" value="1"/>
</dbReference>
<dbReference type="PANTHER" id="PTHR43201:SF5">
    <property type="entry name" value="MEDIUM-CHAIN ACYL-COA LIGASE ACSF2, MITOCHONDRIAL"/>
    <property type="match status" value="1"/>
</dbReference>
<accession>A0ABW2XF18</accession>
<feature type="domain" description="AMP-binding enzyme C-terminal" evidence="5">
    <location>
        <begin position="450"/>
        <end position="524"/>
    </location>
</feature>
<organism evidence="6 7">
    <name type="scientific">Actinomadura fibrosa</name>
    <dbReference type="NCBI Taxonomy" id="111802"/>
    <lineage>
        <taxon>Bacteria</taxon>
        <taxon>Bacillati</taxon>
        <taxon>Actinomycetota</taxon>
        <taxon>Actinomycetes</taxon>
        <taxon>Streptosporangiales</taxon>
        <taxon>Thermomonosporaceae</taxon>
        <taxon>Actinomadura</taxon>
    </lineage>
</organism>
<dbReference type="Pfam" id="PF00501">
    <property type="entry name" value="AMP-binding"/>
    <property type="match status" value="1"/>
</dbReference>
<dbReference type="InterPro" id="IPR025110">
    <property type="entry name" value="AMP-bd_C"/>
</dbReference>
<proteinExistence type="inferred from homology"/>
<gene>
    <name evidence="6" type="ORF">ACFQZM_06970</name>
</gene>
<reference evidence="7" key="1">
    <citation type="journal article" date="2019" name="Int. J. Syst. Evol. Microbiol.">
        <title>The Global Catalogue of Microorganisms (GCM) 10K type strain sequencing project: providing services to taxonomists for standard genome sequencing and annotation.</title>
        <authorList>
            <consortium name="The Broad Institute Genomics Platform"/>
            <consortium name="The Broad Institute Genome Sequencing Center for Infectious Disease"/>
            <person name="Wu L."/>
            <person name="Ma J."/>
        </authorList>
    </citation>
    <scope>NUCLEOTIDE SEQUENCE [LARGE SCALE GENOMIC DNA]</scope>
    <source>
        <strain evidence="7">JCM 9371</strain>
    </source>
</reference>
<keyword evidence="7" id="KW-1185">Reference proteome</keyword>
<dbReference type="Proteomes" id="UP001597063">
    <property type="component" value="Unassembled WGS sequence"/>
</dbReference>
<dbReference type="PROSITE" id="PS00455">
    <property type="entry name" value="AMP_BINDING"/>
    <property type="match status" value="1"/>
</dbReference>
<dbReference type="InterPro" id="IPR000873">
    <property type="entry name" value="AMP-dep_synth/lig_dom"/>
</dbReference>